<proteinExistence type="inferred from homology"/>
<organism evidence="11 12">
    <name type="scientific">Thermacetogenium phaeum</name>
    <dbReference type="NCBI Taxonomy" id="85874"/>
    <lineage>
        <taxon>Bacteria</taxon>
        <taxon>Bacillati</taxon>
        <taxon>Bacillota</taxon>
        <taxon>Clostridia</taxon>
        <taxon>Thermoanaerobacterales</taxon>
        <taxon>Thermoanaerobacteraceae</taxon>
        <taxon>Thermacetogenium</taxon>
    </lineage>
</organism>
<dbReference type="GO" id="GO:0006261">
    <property type="term" value="P:DNA-templated DNA replication"/>
    <property type="evidence" value="ECO:0007669"/>
    <property type="project" value="TreeGrafter"/>
</dbReference>
<dbReference type="Pfam" id="PF22608">
    <property type="entry name" value="DNAX_ATPase_lid"/>
    <property type="match status" value="1"/>
</dbReference>
<dbReference type="SUPFAM" id="SSF52540">
    <property type="entry name" value="P-loop containing nucleoside triphosphate hydrolases"/>
    <property type="match status" value="1"/>
</dbReference>
<dbReference type="PANTHER" id="PTHR11669">
    <property type="entry name" value="REPLICATION FACTOR C / DNA POLYMERASE III GAMMA-TAU SUBUNIT"/>
    <property type="match status" value="1"/>
</dbReference>
<feature type="compositionally biased region" description="Basic and acidic residues" evidence="9">
    <location>
        <begin position="569"/>
        <end position="587"/>
    </location>
</feature>
<dbReference type="FunFam" id="3.40.50.300:FF:000014">
    <property type="entry name" value="DNA polymerase III subunit gamma/tau"/>
    <property type="match status" value="1"/>
</dbReference>
<feature type="compositionally biased region" description="Low complexity" evidence="9">
    <location>
        <begin position="361"/>
        <end position="372"/>
    </location>
</feature>
<dbReference type="SMART" id="SM00382">
    <property type="entry name" value="AAA"/>
    <property type="match status" value="1"/>
</dbReference>
<evidence type="ECO:0000256" key="8">
    <source>
        <dbReference type="ARBA" id="ARBA00049244"/>
    </source>
</evidence>
<dbReference type="Gene3D" id="3.40.50.300">
    <property type="entry name" value="P-loop containing nucleotide triphosphate hydrolases"/>
    <property type="match status" value="1"/>
</dbReference>
<feature type="region of interest" description="Disordered" evidence="9">
    <location>
        <begin position="352"/>
        <end position="493"/>
    </location>
</feature>
<comment type="catalytic activity">
    <reaction evidence="8">
        <text>DNA(n) + a 2'-deoxyribonucleoside 5'-triphosphate = DNA(n+1) + diphosphate</text>
        <dbReference type="Rhea" id="RHEA:22508"/>
        <dbReference type="Rhea" id="RHEA-COMP:17339"/>
        <dbReference type="Rhea" id="RHEA-COMP:17340"/>
        <dbReference type="ChEBI" id="CHEBI:33019"/>
        <dbReference type="ChEBI" id="CHEBI:61560"/>
        <dbReference type="ChEBI" id="CHEBI:173112"/>
        <dbReference type="EC" id="2.7.7.7"/>
    </reaction>
</comment>
<evidence type="ECO:0000256" key="6">
    <source>
        <dbReference type="ARBA" id="ARBA00022840"/>
    </source>
</evidence>
<evidence type="ECO:0000256" key="7">
    <source>
        <dbReference type="ARBA" id="ARBA00022932"/>
    </source>
</evidence>
<name>A0A101FG06_9THEO</name>
<gene>
    <name evidence="11" type="ORF">XD66_0938</name>
</gene>
<sequence length="627" mass="67498">MEQLALYREWRPQLFREVIGQEHVSRTLKNAVVLGRIAHAYLFCGPRGTGKTSTARILARALNCTDLQDGEPCNRCPSCRSISAGISLNVIEMDAASHRGIEEIRELRQKVGMAPGGGRYKVYIIDEVHMLTGEAFNALLKTLEEPPAHAVFILATTEAQKVPLTILSRCQRFDFRRLDRSLIKGHLARIAREKGWEAEDAALELISRQAGGALRDALGLLDQAASFAGGRIRLEDVEMLTGAPGQEVLDGLIAAVAGGDVPALMKQLDGLFARGYEPRRALLQLADRLRDLLFEEGVGAPDKRLYVRFLREIAGAEVEMRGSARPDLILELALLRVVDGVRAAGEGALREGREDALPGKRPAAVTASRPAAAGGGRGGGQPQGLSGERGAESRPRGAAAPAATSEGRGRPQTAAEGAGGAAPPGSGDKAESEELRCHPAAGEETPSCKREENRGAVPSESGQEQEGLRGFDREERSLRDPHGGENKEPDPGAIRNVLIRSVGSHPLLSRVLPECELRIDGNTLVVEAPSIYCDIIEQKEENRRALCEALREGGYSLELALVPRGGSTRPEEKGREEKKEAPQKKQSPESPVSRWANGEAPLAGDDPVSLALTLFNGKVIKRIEEGD</sequence>
<dbReference type="InterPro" id="IPR001270">
    <property type="entry name" value="ClpA/B"/>
</dbReference>
<feature type="region of interest" description="Disordered" evidence="9">
    <location>
        <begin position="562"/>
        <end position="607"/>
    </location>
</feature>
<dbReference type="GO" id="GO:0005524">
    <property type="term" value="F:ATP binding"/>
    <property type="evidence" value="ECO:0007669"/>
    <property type="project" value="UniProtKB-KW"/>
</dbReference>
<dbReference type="InterPro" id="IPR003593">
    <property type="entry name" value="AAA+_ATPase"/>
</dbReference>
<protein>
    <recommendedName>
        <fullName evidence="2">DNA-directed DNA polymerase</fullName>
        <ecNumber evidence="2">2.7.7.7</ecNumber>
    </recommendedName>
</protein>
<dbReference type="EMBL" id="LGFO01000110">
    <property type="protein sequence ID" value="KUK36358.1"/>
    <property type="molecule type" value="Genomic_DNA"/>
</dbReference>
<feature type="domain" description="AAA+ ATPase" evidence="10">
    <location>
        <begin position="37"/>
        <end position="179"/>
    </location>
</feature>
<dbReference type="PANTHER" id="PTHR11669:SF0">
    <property type="entry name" value="PROTEIN STICHEL-LIKE 2"/>
    <property type="match status" value="1"/>
</dbReference>
<dbReference type="InterPro" id="IPR008921">
    <property type="entry name" value="DNA_pol3_clamp-load_cplx_C"/>
</dbReference>
<dbReference type="InterPro" id="IPR045085">
    <property type="entry name" value="HLD_clamp_pol_III_gamma_tau"/>
</dbReference>
<dbReference type="GO" id="GO:0009360">
    <property type="term" value="C:DNA polymerase III complex"/>
    <property type="evidence" value="ECO:0007669"/>
    <property type="project" value="InterPro"/>
</dbReference>
<evidence type="ECO:0000256" key="3">
    <source>
        <dbReference type="ARBA" id="ARBA00022723"/>
    </source>
</evidence>
<comment type="similarity">
    <text evidence="1">Belongs to the DnaX/STICHEL family.</text>
</comment>
<dbReference type="NCBIfam" id="TIGR02397">
    <property type="entry name" value="dnaX_nterm"/>
    <property type="match status" value="1"/>
</dbReference>
<dbReference type="Gene3D" id="1.10.8.60">
    <property type="match status" value="1"/>
</dbReference>
<evidence type="ECO:0000256" key="5">
    <source>
        <dbReference type="ARBA" id="ARBA00022833"/>
    </source>
</evidence>
<dbReference type="CDD" id="cd00009">
    <property type="entry name" value="AAA"/>
    <property type="match status" value="1"/>
</dbReference>
<keyword evidence="7" id="KW-0808">Transferase</keyword>
<dbReference type="InterPro" id="IPR012763">
    <property type="entry name" value="DNA_pol_III_sug/sutau_N"/>
</dbReference>
<dbReference type="SUPFAM" id="SSF48019">
    <property type="entry name" value="post-AAA+ oligomerization domain-like"/>
    <property type="match status" value="1"/>
</dbReference>
<evidence type="ECO:0000256" key="9">
    <source>
        <dbReference type="SAM" id="MobiDB-lite"/>
    </source>
</evidence>
<dbReference type="Proteomes" id="UP000053326">
    <property type="component" value="Unassembled WGS sequence"/>
</dbReference>
<dbReference type="PATRIC" id="fig|85874.4.peg.313"/>
<dbReference type="InterPro" id="IPR050238">
    <property type="entry name" value="DNA_Rep/Repair_Clamp_Loader"/>
</dbReference>
<evidence type="ECO:0000256" key="4">
    <source>
        <dbReference type="ARBA" id="ARBA00022741"/>
    </source>
</evidence>
<dbReference type="Pfam" id="PF13177">
    <property type="entry name" value="DNA_pol3_delta2"/>
    <property type="match status" value="1"/>
</dbReference>
<dbReference type="GO" id="GO:0046872">
    <property type="term" value="F:metal ion binding"/>
    <property type="evidence" value="ECO:0007669"/>
    <property type="project" value="UniProtKB-KW"/>
</dbReference>
<keyword evidence="7" id="KW-0548">Nucleotidyltransferase</keyword>
<dbReference type="GO" id="GO:0003677">
    <property type="term" value="F:DNA binding"/>
    <property type="evidence" value="ECO:0007669"/>
    <property type="project" value="InterPro"/>
</dbReference>
<keyword evidence="5" id="KW-0862">Zinc</keyword>
<keyword evidence="6" id="KW-0067">ATP-binding</keyword>
<dbReference type="NCBIfam" id="NF004046">
    <property type="entry name" value="PRK05563.1"/>
    <property type="match status" value="1"/>
</dbReference>
<dbReference type="AlphaFoldDB" id="A0A101FG06"/>
<reference evidence="12" key="1">
    <citation type="journal article" date="2015" name="MBio">
        <title>Genome-Resolved Metagenomic Analysis Reveals Roles for Candidate Phyla and Other Microbial Community Members in Biogeochemical Transformations in Oil Reservoirs.</title>
        <authorList>
            <person name="Hu P."/>
            <person name="Tom L."/>
            <person name="Singh A."/>
            <person name="Thomas B.C."/>
            <person name="Baker B.J."/>
            <person name="Piceno Y.M."/>
            <person name="Andersen G.L."/>
            <person name="Banfield J.F."/>
        </authorList>
    </citation>
    <scope>NUCLEOTIDE SEQUENCE [LARGE SCALE GENOMIC DNA]</scope>
</reference>
<keyword evidence="3" id="KW-0479">Metal-binding</keyword>
<keyword evidence="4" id="KW-0547">Nucleotide-binding</keyword>
<dbReference type="EC" id="2.7.7.7" evidence="2"/>
<dbReference type="InterPro" id="IPR027417">
    <property type="entry name" value="P-loop_NTPase"/>
</dbReference>
<keyword evidence="7" id="KW-0239">DNA-directed DNA polymerase</keyword>
<evidence type="ECO:0000313" key="11">
    <source>
        <dbReference type="EMBL" id="KUK36358.1"/>
    </source>
</evidence>
<evidence type="ECO:0000313" key="12">
    <source>
        <dbReference type="Proteomes" id="UP000053326"/>
    </source>
</evidence>
<dbReference type="PRINTS" id="PR00300">
    <property type="entry name" value="CLPPROTEASEA"/>
</dbReference>
<dbReference type="CDD" id="cd18137">
    <property type="entry name" value="HLD_clamp_pol_III_gamma_tau"/>
    <property type="match status" value="1"/>
</dbReference>
<evidence type="ECO:0000256" key="1">
    <source>
        <dbReference type="ARBA" id="ARBA00006360"/>
    </source>
</evidence>
<feature type="compositionally biased region" description="Basic and acidic residues" evidence="9">
    <location>
        <begin position="428"/>
        <end position="437"/>
    </location>
</feature>
<dbReference type="GO" id="GO:0003887">
    <property type="term" value="F:DNA-directed DNA polymerase activity"/>
    <property type="evidence" value="ECO:0007669"/>
    <property type="project" value="UniProtKB-KW"/>
</dbReference>
<evidence type="ECO:0000259" key="10">
    <source>
        <dbReference type="SMART" id="SM00382"/>
    </source>
</evidence>
<feature type="compositionally biased region" description="Basic and acidic residues" evidence="9">
    <location>
        <begin position="466"/>
        <end position="490"/>
    </location>
</feature>
<accession>A0A101FG06</accession>
<feature type="compositionally biased region" description="Gly residues" evidence="9">
    <location>
        <begin position="373"/>
        <end position="382"/>
    </location>
</feature>
<comment type="caution">
    <text evidence="11">The sequence shown here is derived from an EMBL/GenBank/DDBJ whole genome shotgun (WGS) entry which is preliminary data.</text>
</comment>
<evidence type="ECO:0000256" key="2">
    <source>
        <dbReference type="ARBA" id="ARBA00012417"/>
    </source>
</evidence>